<sequence>MATDPPAEQSGAFEVVRRGYARDQVDALVRELERRAQVAENGRRMAEQHAAAMAEDLRVLRAGTAAEGLPVAPQSFGFRAEKVVRLAEREAAELRAAAQRDVDAILEAGMREVAELRAAATREAADLMERAHADAAAARADADAERAAAAAGRAEHAAVRARVERSGAELRGLRAAVRTELARVHDLLGAQLKGLAEPLTEPTGAPTDAPRDEATADAPDEQAETGVLPVAPRAEGETARPVWTATPGTADLFDTPPRPAPRVPEPRTESSDNRHSLRSG</sequence>
<evidence type="ECO:0000256" key="1">
    <source>
        <dbReference type="SAM" id="Coils"/>
    </source>
</evidence>
<evidence type="ECO:0000313" key="4">
    <source>
        <dbReference type="Proteomes" id="UP000198967"/>
    </source>
</evidence>
<feature type="region of interest" description="Disordered" evidence="2">
    <location>
        <begin position="195"/>
        <end position="280"/>
    </location>
</feature>
<accession>A0A1G7VKL6</accession>
<keyword evidence="4" id="KW-1185">Reference proteome</keyword>
<dbReference type="Proteomes" id="UP000198967">
    <property type="component" value="Unassembled WGS sequence"/>
</dbReference>
<feature type="compositionally biased region" description="Basic and acidic residues" evidence="2">
    <location>
        <begin position="264"/>
        <end position="280"/>
    </location>
</feature>
<reference evidence="3 4" key="1">
    <citation type="submission" date="2016-10" db="EMBL/GenBank/DDBJ databases">
        <authorList>
            <person name="de Groot N.N."/>
        </authorList>
    </citation>
    <scope>NUCLEOTIDE SEQUENCE [LARGE SCALE GENOMIC DNA]</scope>
    <source>
        <strain evidence="3 4">CGMCC 4.3143</strain>
    </source>
</reference>
<protein>
    <recommendedName>
        <fullName evidence="5">DivIVA protein</fullName>
    </recommendedName>
</protein>
<keyword evidence="1" id="KW-0175">Coiled coil</keyword>
<dbReference type="OrthoDB" id="3209732at2"/>
<dbReference type="AlphaFoldDB" id="A0A1G7VKL6"/>
<dbReference type="RefSeq" id="WP_093087129.1">
    <property type="nucleotide sequence ID" value="NZ_FNBE01000013.1"/>
</dbReference>
<organism evidence="3 4">
    <name type="scientific">Pseudonocardia oroxyli</name>
    <dbReference type="NCBI Taxonomy" id="366584"/>
    <lineage>
        <taxon>Bacteria</taxon>
        <taxon>Bacillati</taxon>
        <taxon>Actinomycetota</taxon>
        <taxon>Actinomycetes</taxon>
        <taxon>Pseudonocardiales</taxon>
        <taxon>Pseudonocardiaceae</taxon>
        <taxon>Pseudonocardia</taxon>
    </lineage>
</organism>
<dbReference type="EMBL" id="FNBE01000013">
    <property type="protein sequence ID" value="SDG60108.1"/>
    <property type="molecule type" value="Genomic_DNA"/>
</dbReference>
<feature type="coiled-coil region" evidence="1">
    <location>
        <begin position="22"/>
        <end position="49"/>
    </location>
</feature>
<name>A0A1G7VKL6_PSEOR</name>
<evidence type="ECO:0008006" key="5">
    <source>
        <dbReference type="Google" id="ProtNLM"/>
    </source>
</evidence>
<evidence type="ECO:0000256" key="2">
    <source>
        <dbReference type="SAM" id="MobiDB-lite"/>
    </source>
</evidence>
<proteinExistence type="predicted"/>
<evidence type="ECO:0000313" key="3">
    <source>
        <dbReference type="EMBL" id="SDG60108.1"/>
    </source>
</evidence>
<dbReference type="STRING" id="366584.SAMN05216377_11385"/>
<gene>
    <name evidence="3" type="ORF">SAMN05216377_11385</name>
</gene>